<dbReference type="GO" id="GO:0005576">
    <property type="term" value="C:extracellular region"/>
    <property type="evidence" value="ECO:0007669"/>
    <property type="project" value="UniProtKB-SubCell"/>
</dbReference>
<comment type="caution">
    <text evidence="6">The sequence shown here is derived from an EMBL/GenBank/DDBJ whole genome shotgun (WGS) entry which is preliminary data.</text>
</comment>
<keyword evidence="4" id="KW-0472">Membrane</keyword>
<dbReference type="PANTHER" id="PTHR22923:SF116">
    <property type="entry name" value="C1Q DOMAIN-CONTAINING PROTEIN"/>
    <property type="match status" value="1"/>
</dbReference>
<comment type="subcellular location">
    <subcellularLocation>
        <location evidence="1">Secreted</location>
    </subcellularLocation>
</comment>
<dbReference type="Gene3D" id="2.60.120.40">
    <property type="match status" value="1"/>
</dbReference>
<feature type="domain" description="C1q" evidence="5">
    <location>
        <begin position="63"/>
        <end position="198"/>
    </location>
</feature>
<dbReference type="PANTHER" id="PTHR22923">
    <property type="entry name" value="CEREBELLIN-RELATED"/>
    <property type="match status" value="1"/>
</dbReference>
<dbReference type="Pfam" id="PF00386">
    <property type="entry name" value="C1q"/>
    <property type="match status" value="1"/>
</dbReference>
<evidence type="ECO:0000313" key="6">
    <source>
        <dbReference type="EMBL" id="KAL3837504.1"/>
    </source>
</evidence>
<evidence type="ECO:0000256" key="2">
    <source>
        <dbReference type="ARBA" id="ARBA00022525"/>
    </source>
</evidence>
<proteinExistence type="predicted"/>
<dbReference type="SUPFAM" id="SSF49842">
    <property type="entry name" value="TNF-like"/>
    <property type="match status" value="1"/>
</dbReference>
<dbReference type="AlphaFoldDB" id="A0ABD3TKA8"/>
<evidence type="ECO:0000313" key="7">
    <source>
        <dbReference type="Proteomes" id="UP001634394"/>
    </source>
</evidence>
<accession>A0ABD3TKA8</accession>
<dbReference type="Proteomes" id="UP001634394">
    <property type="component" value="Unassembled WGS sequence"/>
</dbReference>
<dbReference type="PRINTS" id="PR00007">
    <property type="entry name" value="COMPLEMNTC1Q"/>
</dbReference>
<dbReference type="SMART" id="SM00110">
    <property type="entry name" value="C1Q"/>
    <property type="match status" value="1"/>
</dbReference>
<keyword evidence="4" id="KW-1133">Transmembrane helix</keyword>
<dbReference type="InterPro" id="IPR008983">
    <property type="entry name" value="Tumour_necrosis_fac-like_dom"/>
</dbReference>
<feature type="transmembrane region" description="Helical" evidence="4">
    <location>
        <begin position="23"/>
        <end position="44"/>
    </location>
</feature>
<protein>
    <recommendedName>
        <fullName evidence="5">C1q domain-containing protein</fullName>
    </recommendedName>
</protein>
<keyword evidence="7" id="KW-1185">Reference proteome</keyword>
<reference evidence="6 7" key="1">
    <citation type="submission" date="2024-11" db="EMBL/GenBank/DDBJ databases">
        <title>Chromosome-level genome assembly of the freshwater bivalve Anodonta woodiana.</title>
        <authorList>
            <person name="Chen X."/>
        </authorList>
    </citation>
    <scope>NUCLEOTIDE SEQUENCE [LARGE SCALE GENOMIC DNA]</scope>
    <source>
        <strain evidence="6">MN2024</strain>
        <tissue evidence="6">Gills</tissue>
    </source>
</reference>
<dbReference type="PROSITE" id="PS50871">
    <property type="entry name" value="C1Q"/>
    <property type="match status" value="1"/>
</dbReference>
<evidence type="ECO:0000256" key="3">
    <source>
        <dbReference type="ARBA" id="ARBA00022729"/>
    </source>
</evidence>
<gene>
    <name evidence="6" type="ORF">ACJMK2_022856</name>
</gene>
<dbReference type="InterPro" id="IPR050822">
    <property type="entry name" value="Cerebellin_Synaptic_Org"/>
</dbReference>
<evidence type="ECO:0000256" key="1">
    <source>
        <dbReference type="ARBA" id="ARBA00004613"/>
    </source>
</evidence>
<evidence type="ECO:0000256" key="4">
    <source>
        <dbReference type="SAM" id="Phobius"/>
    </source>
</evidence>
<dbReference type="EMBL" id="JBJQND010000018">
    <property type="protein sequence ID" value="KAL3837504.1"/>
    <property type="molecule type" value="Genomic_DNA"/>
</dbReference>
<evidence type="ECO:0000259" key="5">
    <source>
        <dbReference type="PROSITE" id="PS50871"/>
    </source>
</evidence>
<name>A0ABD3TKA8_SINWO</name>
<keyword evidence="2" id="KW-0964">Secreted</keyword>
<keyword evidence="4" id="KW-0812">Transmembrane</keyword>
<keyword evidence="3" id="KW-0732">Signal</keyword>
<dbReference type="InterPro" id="IPR001073">
    <property type="entry name" value="C1q_dom"/>
</dbReference>
<organism evidence="6 7">
    <name type="scientific">Sinanodonta woodiana</name>
    <name type="common">Chinese pond mussel</name>
    <name type="synonym">Anodonta woodiana</name>
    <dbReference type="NCBI Taxonomy" id="1069815"/>
    <lineage>
        <taxon>Eukaryota</taxon>
        <taxon>Metazoa</taxon>
        <taxon>Spiralia</taxon>
        <taxon>Lophotrochozoa</taxon>
        <taxon>Mollusca</taxon>
        <taxon>Bivalvia</taxon>
        <taxon>Autobranchia</taxon>
        <taxon>Heteroconchia</taxon>
        <taxon>Palaeoheterodonta</taxon>
        <taxon>Unionida</taxon>
        <taxon>Unionoidea</taxon>
        <taxon>Unionidae</taxon>
        <taxon>Unioninae</taxon>
        <taxon>Sinanodonta</taxon>
    </lineage>
</organism>
<sequence length="199" mass="21888">MVLAISLFARSCCRLLVGRLSWLFPLLGLVLQGCYLLLLPSIFFPMLSLQSLLLHGGWCKSAKPASKVAFFVGLGPNVGPVEQNTDLVFDKVVTNVGDTYSKQTGRFTAPYNGTYQFTVVVAAQGHQKAAADLMKSGKLVFTVWAESIPNWATSTNTAILELIQGDEVWLMLQKRACFIHGYMYSTFSGYLLFNTAEGE</sequence>